<evidence type="ECO:0000313" key="2">
    <source>
        <dbReference type="EMBL" id="TCT18045.1"/>
    </source>
</evidence>
<dbReference type="Pfam" id="PF09614">
    <property type="entry name" value="Cas_Csy2"/>
    <property type="match status" value="1"/>
</dbReference>
<dbReference type="RefSeq" id="WP_132978684.1">
    <property type="nucleotide sequence ID" value="NZ_SMAO01000015.1"/>
</dbReference>
<organism evidence="2 3">
    <name type="scientific">Thiobaca trueperi</name>
    <dbReference type="NCBI Taxonomy" id="127458"/>
    <lineage>
        <taxon>Bacteria</taxon>
        <taxon>Pseudomonadati</taxon>
        <taxon>Pseudomonadota</taxon>
        <taxon>Gammaproteobacteria</taxon>
        <taxon>Chromatiales</taxon>
        <taxon>Chromatiaceae</taxon>
        <taxon>Thiobaca</taxon>
    </lineage>
</organism>
<name>A0A4R3MQ88_9GAMM</name>
<proteinExistence type="predicted"/>
<dbReference type="EMBL" id="SMAO01000015">
    <property type="protein sequence ID" value="TCT18045.1"/>
    <property type="molecule type" value="Genomic_DNA"/>
</dbReference>
<protein>
    <submittedName>
        <fullName evidence="2">CRISPR-associated protein Csy2</fullName>
    </submittedName>
</protein>
<feature type="region of interest" description="Disordered" evidence="1">
    <location>
        <begin position="187"/>
        <end position="213"/>
    </location>
</feature>
<accession>A0A4R3MQ88</accession>
<keyword evidence="3" id="KW-1185">Reference proteome</keyword>
<dbReference type="OrthoDB" id="1550641at2"/>
<sequence length="292" mass="32508">MTMLLIPNIEVRTANALACPWIVNAAPIVGTTLFVHNLSRQLGCSGEQVAIVHHDAQLLGERPGRDGFYHFAPQQRRGATFVDARDYSSTNKHALSIQPTASFHWRLSLIIEFKGLPDIQEIERFLHHAKLAGGEIVRHGTLTPGTDAAEMCAALPNPAYWLIERRDLMMQDADPLQALFAALTEPQTLPDASDSQRTPPDRQTKPSDSPVPLPASWLTPAVLGYTALTDFAPRQGVRLLDDSEAPLHAFCEPLVGLAQYVSRHDYGERPIPFWRHGWPRPDTFIVEQNQSF</sequence>
<gene>
    <name evidence="2" type="ORF">EDC35_11520</name>
</gene>
<dbReference type="AlphaFoldDB" id="A0A4R3MQ88"/>
<comment type="caution">
    <text evidence="2">The sequence shown here is derived from an EMBL/GenBank/DDBJ whole genome shotgun (WGS) entry which is preliminary data.</text>
</comment>
<reference evidence="2 3" key="1">
    <citation type="submission" date="2019-03" db="EMBL/GenBank/DDBJ databases">
        <title>Genomic Encyclopedia of Type Strains, Phase IV (KMG-IV): sequencing the most valuable type-strain genomes for metagenomic binning, comparative biology and taxonomic classification.</title>
        <authorList>
            <person name="Goeker M."/>
        </authorList>
    </citation>
    <scope>NUCLEOTIDE SEQUENCE [LARGE SCALE GENOMIC DNA]</scope>
    <source>
        <strain evidence="2 3">DSM 13587</strain>
    </source>
</reference>
<dbReference type="Proteomes" id="UP000295717">
    <property type="component" value="Unassembled WGS sequence"/>
</dbReference>
<evidence type="ECO:0000313" key="3">
    <source>
        <dbReference type="Proteomes" id="UP000295717"/>
    </source>
</evidence>
<dbReference type="InterPro" id="IPR013398">
    <property type="entry name" value="CRISPR-assoc_prot_Csy2"/>
</dbReference>
<evidence type="ECO:0000256" key="1">
    <source>
        <dbReference type="SAM" id="MobiDB-lite"/>
    </source>
</evidence>